<accession>A3ZQT6</accession>
<proteinExistence type="predicted"/>
<organism evidence="1 2">
    <name type="scientific">Blastopirellula marina DSM 3645</name>
    <dbReference type="NCBI Taxonomy" id="314230"/>
    <lineage>
        <taxon>Bacteria</taxon>
        <taxon>Pseudomonadati</taxon>
        <taxon>Planctomycetota</taxon>
        <taxon>Planctomycetia</taxon>
        <taxon>Pirellulales</taxon>
        <taxon>Pirellulaceae</taxon>
        <taxon>Blastopirellula</taxon>
    </lineage>
</organism>
<name>A3ZQT6_9BACT</name>
<comment type="caution">
    <text evidence="1">The sequence shown here is derived from an EMBL/GenBank/DDBJ whole genome shotgun (WGS) entry which is preliminary data.</text>
</comment>
<sequence>MFIKQFEEPTQEIEFKVAKTIIAFNVHEPARFMNSRPEHRWTNSFPK</sequence>
<dbReference type="AlphaFoldDB" id="A3ZQT6"/>
<evidence type="ECO:0000313" key="2">
    <source>
        <dbReference type="Proteomes" id="UP000004358"/>
    </source>
</evidence>
<dbReference type="Proteomes" id="UP000004358">
    <property type="component" value="Unassembled WGS sequence"/>
</dbReference>
<dbReference type="EMBL" id="AANZ01000006">
    <property type="protein sequence ID" value="EAQ81026.1"/>
    <property type="molecule type" value="Genomic_DNA"/>
</dbReference>
<protein>
    <submittedName>
        <fullName evidence="1">Uncharacterized protein</fullName>
    </submittedName>
</protein>
<gene>
    <name evidence="1" type="ORF">DSM3645_20682</name>
</gene>
<dbReference type="HOGENOM" id="CLU_3165200_0_0_0"/>
<evidence type="ECO:0000313" key="1">
    <source>
        <dbReference type="EMBL" id="EAQ81026.1"/>
    </source>
</evidence>
<reference evidence="1 2" key="1">
    <citation type="submission" date="2006-02" db="EMBL/GenBank/DDBJ databases">
        <authorList>
            <person name="Amann R."/>
            <person name="Ferriera S."/>
            <person name="Johnson J."/>
            <person name="Kravitz S."/>
            <person name="Halpern A."/>
            <person name="Remington K."/>
            <person name="Beeson K."/>
            <person name="Tran B."/>
            <person name="Rogers Y.-H."/>
            <person name="Friedman R."/>
            <person name="Venter J.C."/>
        </authorList>
    </citation>
    <scope>NUCLEOTIDE SEQUENCE [LARGE SCALE GENOMIC DNA]</scope>
    <source>
        <strain evidence="1 2">DSM 3645</strain>
    </source>
</reference>